<dbReference type="STRING" id="1801770.A3A01_02525"/>
<dbReference type="EMBL" id="MFUU01000009">
    <property type="protein sequence ID" value="OGI86179.1"/>
    <property type="molecule type" value="Genomic_DNA"/>
</dbReference>
<gene>
    <name evidence="8" type="ORF">A3A01_02525</name>
</gene>
<comment type="similarity">
    <text evidence="2 6">Belongs to the FKBP-type PPIase family.</text>
</comment>
<evidence type="ECO:0000256" key="4">
    <source>
        <dbReference type="ARBA" id="ARBA00023235"/>
    </source>
</evidence>
<keyword evidence="4 5" id="KW-0413">Isomerase</keyword>
<dbReference type="PROSITE" id="PS50059">
    <property type="entry name" value="FKBP_PPIASE"/>
    <property type="match status" value="1"/>
</dbReference>
<dbReference type="GO" id="GO:0003755">
    <property type="term" value="F:peptidyl-prolyl cis-trans isomerase activity"/>
    <property type="evidence" value="ECO:0007669"/>
    <property type="project" value="UniProtKB-UniRule"/>
</dbReference>
<dbReference type="PANTHER" id="PTHR43811:SF19">
    <property type="entry name" value="39 KDA FK506-BINDING NUCLEAR PROTEIN"/>
    <property type="match status" value="1"/>
</dbReference>
<protein>
    <recommendedName>
        <fullName evidence="6">Peptidyl-prolyl cis-trans isomerase</fullName>
        <ecNumber evidence="6">5.2.1.8</ecNumber>
    </recommendedName>
</protein>
<dbReference type="InterPro" id="IPR001179">
    <property type="entry name" value="PPIase_FKBP_dom"/>
</dbReference>
<dbReference type="AlphaFoldDB" id="A0A1F6WWC6"/>
<dbReference type="Proteomes" id="UP000179352">
    <property type="component" value="Unassembled WGS sequence"/>
</dbReference>
<keyword evidence="3 5" id="KW-0697">Rotamase</keyword>
<dbReference type="Gene3D" id="3.10.50.40">
    <property type="match status" value="1"/>
</dbReference>
<evidence type="ECO:0000256" key="5">
    <source>
        <dbReference type="PROSITE-ProRule" id="PRU00277"/>
    </source>
</evidence>
<organism evidence="8 9">
    <name type="scientific">Candidatus Nomurabacteria bacterium RIFCSPLOWO2_01_FULL_39_17</name>
    <dbReference type="NCBI Taxonomy" id="1801770"/>
    <lineage>
        <taxon>Bacteria</taxon>
        <taxon>Candidatus Nomuraibacteriota</taxon>
    </lineage>
</organism>
<dbReference type="PANTHER" id="PTHR43811">
    <property type="entry name" value="FKBP-TYPE PEPTIDYL-PROLYL CIS-TRANS ISOMERASE FKPA"/>
    <property type="match status" value="1"/>
</dbReference>
<evidence type="ECO:0000256" key="1">
    <source>
        <dbReference type="ARBA" id="ARBA00000971"/>
    </source>
</evidence>
<reference evidence="8 9" key="1">
    <citation type="journal article" date="2016" name="Nat. Commun.">
        <title>Thousands of microbial genomes shed light on interconnected biogeochemical processes in an aquifer system.</title>
        <authorList>
            <person name="Anantharaman K."/>
            <person name="Brown C.T."/>
            <person name="Hug L.A."/>
            <person name="Sharon I."/>
            <person name="Castelle C.J."/>
            <person name="Probst A.J."/>
            <person name="Thomas B.C."/>
            <person name="Singh A."/>
            <person name="Wilkins M.J."/>
            <person name="Karaoz U."/>
            <person name="Brodie E.L."/>
            <person name="Williams K.H."/>
            <person name="Hubbard S.S."/>
            <person name="Banfield J.F."/>
        </authorList>
    </citation>
    <scope>NUCLEOTIDE SEQUENCE [LARGE SCALE GENOMIC DNA]</scope>
</reference>
<dbReference type="InterPro" id="IPR046357">
    <property type="entry name" value="PPIase_dom_sf"/>
</dbReference>
<proteinExistence type="inferred from homology"/>
<dbReference type="Pfam" id="PF00254">
    <property type="entry name" value="FKBP_C"/>
    <property type="match status" value="1"/>
</dbReference>
<evidence type="ECO:0000313" key="9">
    <source>
        <dbReference type="Proteomes" id="UP000179352"/>
    </source>
</evidence>
<sequence>MQNTQQIEGVKVTILREGNGEIAKAGDTVAMNYTGKLTDGTTFDSNMDPKFQHVEPFVFTIGAGMVIKGWDLGIAGMKIGEKRNLTIESSYAYGSSGAGGVIPPNATLFFDVELLAIK</sequence>
<dbReference type="EC" id="5.2.1.8" evidence="6"/>
<accession>A0A1F6WWC6</accession>
<feature type="domain" description="PPIase FKBP-type" evidence="7">
    <location>
        <begin position="26"/>
        <end position="118"/>
    </location>
</feature>
<comment type="caution">
    <text evidence="8">The sequence shown here is derived from an EMBL/GenBank/DDBJ whole genome shotgun (WGS) entry which is preliminary data.</text>
</comment>
<dbReference type="FunFam" id="3.10.50.40:FF:000006">
    <property type="entry name" value="Peptidyl-prolyl cis-trans isomerase"/>
    <property type="match status" value="1"/>
</dbReference>
<evidence type="ECO:0000256" key="3">
    <source>
        <dbReference type="ARBA" id="ARBA00023110"/>
    </source>
</evidence>
<evidence type="ECO:0000256" key="2">
    <source>
        <dbReference type="ARBA" id="ARBA00006577"/>
    </source>
</evidence>
<comment type="catalytic activity">
    <reaction evidence="1 5 6">
        <text>[protein]-peptidylproline (omega=180) = [protein]-peptidylproline (omega=0)</text>
        <dbReference type="Rhea" id="RHEA:16237"/>
        <dbReference type="Rhea" id="RHEA-COMP:10747"/>
        <dbReference type="Rhea" id="RHEA-COMP:10748"/>
        <dbReference type="ChEBI" id="CHEBI:83833"/>
        <dbReference type="ChEBI" id="CHEBI:83834"/>
        <dbReference type="EC" id="5.2.1.8"/>
    </reaction>
</comment>
<evidence type="ECO:0000313" key="8">
    <source>
        <dbReference type="EMBL" id="OGI86179.1"/>
    </source>
</evidence>
<name>A0A1F6WWC6_9BACT</name>
<evidence type="ECO:0000259" key="7">
    <source>
        <dbReference type="PROSITE" id="PS50059"/>
    </source>
</evidence>
<evidence type="ECO:0000256" key="6">
    <source>
        <dbReference type="RuleBase" id="RU003915"/>
    </source>
</evidence>
<dbReference type="SUPFAM" id="SSF54534">
    <property type="entry name" value="FKBP-like"/>
    <property type="match status" value="1"/>
</dbReference>